<proteinExistence type="predicted"/>
<reference evidence="2 3" key="1">
    <citation type="submission" date="2014-04" db="EMBL/GenBank/DDBJ databases">
        <title>Genome assembly of Hyalangium minutum DSM 14724.</title>
        <authorList>
            <person name="Sharma G."/>
            <person name="Subramanian S."/>
        </authorList>
    </citation>
    <scope>NUCLEOTIDE SEQUENCE [LARGE SCALE GENOMIC DNA]</scope>
    <source>
        <strain evidence="2 3">DSM 14724</strain>
    </source>
</reference>
<dbReference type="AlphaFoldDB" id="A0A085WQI1"/>
<feature type="region of interest" description="Disordered" evidence="1">
    <location>
        <begin position="276"/>
        <end position="301"/>
    </location>
</feature>
<gene>
    <name evidence="2" type="ORF">DB31_4986</name>
</gene>
<feature type="compositionally biased region" description="Pro residues" evidence="1">
    <location>
        <begin position="286"/>
        <end position="301"/>
    </location>
</feature>
<comment type="caution">
    <text evidence="2">The sequence shown here is derived from an EMBL/GenBank/DDBJ whole genome shotgun (WGS) entry which is preliminary data.</text>
</comment>
<organism evidence="2 3">
    <name type="scientific">Hyalangium minutum</name>
    <dbReference type="NCBI Taxonomy" id="394096"/>
    <lineage>
        <taxon>Bacteria</taxon>
        <taxon>Pseudomonadati</taxon>
        <taxon>Myxococcota</taxon>
        <taxon>Myxococcia</taxon>
        <taxon>Myxococcales</taxon>
        <taxon>Cystobacterineae</taxon>
        <taxon>Archangiaceae</taxon>
        <taxon>Hyalangium</taxon>
    </lineage>
</organism>
<dbReference type="GO" id="GO:0016788">
    <property type="term" value="F:hydrolase activity, acting on ester bonds"/>
    <property type="evidence" value="ECO:0007669"/>
    <property type="project" value="UniProtKB-ARBA"/>
</dbReference>
<dbReference type="EMBL" id="JMCB01000003">
    <property type="protein sequence ID" value="KFE69944.1"/>
    <property type="molecule type" value="Genomic_DNA"/>
</dbReference>
<keyword evidence="3" id="KW-1185">Reference proteome</keyword>
<evidence type="ECO:0000256" key="1">
    <source>
        <dbReference type="SAM" id="MobiDB-lite"/>
    </source>
</evidence>
<dbReference type="SUPFAM" id="SSF52266">
    <property type="entry name" value="SGNH hydrolase"/>
    <property type="match status" value="1"/>
</dbReference>
<name>A0A085WQI1_9BACT</name>
<protein>
    <submittedName>
        <fullName evidence="2">Uncharacterized protein</fullName>
    </submittedName>
</protein>
<evidence type="ECO:0000313" key="3">
    <source>
        <dbReference type="Proteomes" id="UP000028725"/>
    </source>
</evidence>
<evidence type="ECO:0000313" key="2">
    <source>
        <dbReference type="EMBL" id="KFE69944.1"/>
    </source>
</evidence>
<dbReference type="STRING" id="394096.DB31_4986"/>
<dbReference type="Proteomes" id="UP000028725">
    <property type="component" value="Unassembled WGS sequence"/>
</dbReference>
<dbReference type="InterPro" id="IPR036514">
    <property type="entry name" value="SGNH_hydro_sf"/>
</dbReference>
<sequence length="424" mass="45039">MSRLFWSLLLLLGCTSRTDRSPPPSTEASTDAGPSAMTRVLFIGNSYTYENSVPEMLKGFARALAPQSRIETESVLTGGATLRWLLTEGTASRRMAEGGWSHVVLQEQSLLGGMRIDGVAYLGDPEPLFFPAARQLAAQASAVGAKPLFYMTWSRKANLAAQGHLTQAYARIASELGAALAPVGVAWERVRREHPELELYAQDGHHPGPAGSYLSACVLFASIFHQPCTGAPGTLTGAPWTGSGFDAAHPVTLVSLPEDTARYLQQVGSEVALTQKLPPTGTAPAPAHPPLPSLPQGEPLPPARLAGTWSGSLALYPAETGMTPATLRLSLEDTGNGMNGRARLTFSQGGTAEAPLQPVLQSNELTFSIRDPSFLETTVQFRAVLQAGALQGVAFAEDPQGGRWYGTWKLTPVASEQASQPQSR</sequence>
<accession>A0A085WQI1</accession>
<dbReference type="Gene3D" id="3.40.50.1110">
    <property type="entry name" value="SGNH hydrolase"/>
    <property type="match status" value="1"/>
</dbReference>